<dbReference type="AlphaFoldDB" id="Q2JG66"/>
<gene>
    <name evidence="4" type="ordered locus">Francci3_0339</name>
</gene>
<name>Q2JG66_FRACC</name>
<dbReference type="CDD" id="cd06257">
    <property type="entry name" value="DnaJ"/>
    <property type="match status" value="1"/>
</dbReference>
<feature type="region of interest" description="Disordered" evidence="1">
    <location>
        <begin position="73"/>
        <end position="112"/>
    </location>
</feature>
<protein>
    <submittedName>
        <fullName evidence="4">Heat shock protein DnaJ-like</fullName>
    </submittedName>
</protein>
<dbReference type="eggNOG" id="COG0484">
    <property type="taxonomic scope" value="Bacteria"/>
</dbReference>
<evidence type="ECO:0000256" key="2">
    <source>
        <dbReference type="SAM" id="Phobius"/>
    </source>
</evidence>
<dbReference type="KEGG" id="fra:Francci3_0339"/>
<evidence type="ECO:0000313" key="5">
    <source>
        <dbReference type="Proteomes" id="UP000001937"/>
    </source>
</evidence>
<dbReference type="Pfam" id="PF00226">
    <property type="entry name" value="DnaJ"/>
    <property type="match status" value="1"/>
</dbReference>
<dbReference type="InterPro" id="IPR052276">
    <property type="entry name" value="Diphthamide-biosynth_chaperone"/>
</dbReference>
<dbReference type="PROSITE" id="PS50076">
    <property type="entry name" value="DNAJ_2"/>
    <property type="match status" value="1"/>
</dbReference>
<dbReference type="EMBL" id="CP000249">
    <property type="protein sequence ID" value="ABD09726.1"/>
    <property type="molecule type" value="Genomic_DNA"/>
</dbReference>
<proteinExistence type="predicted"/>
<feature type="transmembrane region" description="Helical" evidence="2">
    <location>
        <begin position="147"/>
        <end position="165"/>
    </location>
</feature>
<feature type="region of interest" description="Disordered" evidence="1">
    <location>
        <begin position="164"/>
        <end position="196"/>
    </location>
</feature>
<keyword evidence="2" id="KW-0472">Membrane</keyword>
<feature type="compositionally biased region" description="Low complexity" evidence="1">
    <location>
        <begin position="83"/>
        <end position="99"/>
    </location>
</feature>
<dbReference type="Gene3D" id="1.10.287.110">
    <property type="entry name" value="DnaJ domain"/>
    <property type="match status" value="1"/>
</dbReference>
<keyword evidence="2" id="KW-0812">Transmembrane</keyword>
<dbReference type="HOGENOM" id="CLU_095636_0_0_11"/>
<evidence type="ECO:0000313" key="4">
    <source>
        <dbReference type="EMBL" id="ABD09726.1"/>
    </source>
</evidence>
<dbReference type="Proteomes" id="UP000001937">
    <property type="component" value="Chromosome"/>
</dbReference>
<feature type="transmembrane region" description="Helical" evidence="2">
    <location>
        <begin position="120"/>
        <end position="141"/>
    </location>
</feature>
<feature type="domain" description="J" evidence="3">
    <location>
        <begin position="12"/>
        <end position="73"/>
    </location>
</feature>
<sequence length="196" mass="20829">MAGDTPMRVQRSLYEVLDVPPSATAEQIRHAYRVAARRTHPDAGGSSPAFDRVTLAYRVLGDPDRRRRYDLRLAAGTPHPSAPRRSSPGPSAPGRSSPGPSAPGPGAPGPGADPMVRRRYLALMLVALTLFISAGTVVRLYSVTAAMIMMVVAAMIPPVAVTVASRPRRAPSDPRPRAGEDRGVRADRTPPPGSDR</sequence>
<evidence type="ECO:0000259" key="3">
    <source>
        <dbReference type="PROSITE" id="PS50076"/>
    </source>
</evidence>
<accession>Q2JG66</accession>
<dbReference type="STRING" id="106370.Francci3_0339"/>
<keyword evidence="5" id="KW-1185">Reference proteome</keyword>
<feature type="compositionally biased region" description="Basic and acidic residues" evidence="1">
    <location>
        <begin position="170"/>
        <end position="196"/>
    </location>
</feature>
<keyword evidence="2" id="KW-1133">Transmembrane helix</keyword>
<organism evidence="4 5">
    <name type="scientific">Frankia casuarinae (strain DSM 45818 / CECT 9043 / HFP020203 / CcI3)</name>
    <dbReference type="NCBI Taxonomy" id="106370"/>
    <lineage>
        <taxon>Bacteria</taxon>
        <taxon>Bacillati</taxon>
        <taxon>Actinomycetota</taxon>
        <taxon>Actinomycetes</taxon>
        <taxon>Frankiales</taxon>
        <taxon>Frankiaceae</taxon>
        <taxon>Frankia</taxon>
    </lineage>
</organism>
<reference evidence="4 5" key="1">
    <citation type="journal article" date="2007" name="Genome Res.">
        <title>Genome characteristics of facultatively symbiotic Frankia sp. strains reflect host range and host plant biogeography.</title>
        <authorList>
            <person name="Normand P."/>
            <person name="Lapierre P."/>
            <person name="Tisa L.S."/>
            <person name="Gogarten J.P."/>
            <person name="Alloisio N."/>
            <person name="Bagnarol E."/>
            <person name="Bassi C.A."/>
            <person name="Berry A.M."/>
            <person name="Bickhart D.M."/>
            <person name="Choisne N."/>
            <person name="Couloux A."/>
            <person name="Cournoyer B."/>
            <person name="Cruveiller S."/>
            <person name="Daubin V."/>
            <person name="Demange N."/>
            <person name="Francino M.P."/>
            <person name="Goltsman E."/>
            <person name="Huang Y."/>
            <person name="Kopp O.R."/>
            <person name="Labarre L."/>
            <person name="Lapidus A."/>
            <person name="Lavire C."/>
            <person name="Marechal J."/>
            <person name="Martinez M."/>
            <person name="Mastronunzio J.E."/>
            <person name="Mullin B.C."/>
            <person name="Niemann J."/>
            <person name="Pujic P."/>
            <person name="Rawnsley T."/>
            <person name="Rouy Z."/>
            <person name="Schenowitz C."/>
            <person name="Sellstedt A."/>
            <person name="Tavares F."/>
            <person name="Tomkins J.P."/>
            <person name="Vallenet D."/>
            <person name="Valverde C."/>
            <person name="Wall L.G."/>
            <person name="Wang Y."/>
            <person name="Medigue C."/>
            <person name="Benson D.R."/>
        </authorList>
    </citation>
    <scope>NUCLEOTIDE SEQUENCE [LARGE SCALE GENOMIC DNA]</scope>
    <source>
        <strain evidence="5">DSM 45818 / CECT 9043 / CcI3</strain>
    </source>
</reference>
<dbReference type="PANTHER" id="PTHR44240:SF10">
    <property type="entry name" value="J DOMAIN-CONTAINING PROTEIN"/>
    <property type="match status" value="1"/>
</dbReference>
<dbReference type="InterPro" id="IPR001623">
    <property type="entry name" value="DnaJ_domain"/>
</dbReference>
<dbReference type="InterPro" id="IPR036869">
    <property type="entry name" value="J_dom_sf"/>
</dbReference>
<dbReference type="PANTHER" id="PTHR44240">
    <property type="entry name" value="DNAJ DOMAIN (PROKARYOTIC HEAT SHOCK PROTEIN)-RELATED"/>
    <property type="match status" value="1"/>
</dbReference>
<dbReference type="PRINTS" id="PR00625">
    <property type="entry name" value="JDOMAIN"/>
</dbReference>
<evidence type="ECO:0000256" key="1">
    <source>
        <dbReference type="SAM" id="MobiDB-lite"/>
    </source>
</evidence>
<dbReference type="SUPFAM" id="SSF46565">
    <property type="entry name" value="Chaperone J-domain"/>
    <property type="match status" value="1"/>
</dbReference>
<dbReference type="SMART" id="SM00271">
    <property type="entry name" value="DnaJ"/>
    <property type="match status" value="1"/>
</dbReference>
<keyword evidence="4" id="KW-0346">Stress response</keyword>